<dbReference type="InterPro" id="IPR016195">
    <property type="entry name" value="Pol/histidinol_Pase-like"/>
</dbReference>
<sequence>MGFFDLNIPFREFSPSGKATIDSTRTKLVVKAMELGYTGITYNRTIRGVMSDHHRCSISLLTLSSLLKLAPSPSSSVKLHRDLLGIPVATPFGQYRRLTIYIDSPAQSQALNSGKPILKTYDLVAVKPLNQSAFDQACERLEVDVIVIDFSAKLPFRLKQPLVKAAAEIFKKGGN</sequence>
<accession>A0AAD7PAH9</accession>
<evidence type="ECO:0000313" key="4">
    <source>
        <dbReference type="EMBL" id="KAJ7947730.1"/>
    </source>
</evidence>
<dbReference type="GO" id="GO:0003723">
    <property type="term" value="F:RNA binding"/>
    <property type="evidence" value="ECO:0007669"/>
    <property type="project" value="TreeGrafter"/>
</dbReference>
<evidence type="ECO:0000256" key="2">
    <source>
        <dbReference type="ARBA" id="ARBA00007331"/>
    </source>
</evidence>
<dbReference type="AlphaFoldDB" id="A0AAD7PAH9"/>
<proteinExistence type="inferred from homology"/>
<gene>
    <name evidence="4" type="ORF">O6P43_028303</name>
</gene>
<dbReference type="PANTHER" id="PTHR13031">
    <property type="entry name" value="RIBONUCLEASE P SUBUNIT P30"/>
    <property type="match status" value="1"/>
</dbReference>
<comment type="caution">
    <text evidence="4">The sequence shown here is derived from an EMBL/GenBank/DDBJ whole genome shotgun (WGS) entry which is preliminary data.</text>
</comment>
<dbReference type="Proteomes" id="UP001163823">
    <property type="component" value="Chromosome 12"/>
</dbReference>
<dbReference type="SUPFAM" id="SSF89550">
    <property type="entry name" value="PHP domain-like"/>
    <property type="match status" value="1"/>
</dbReference>
<dbReference type="KEGG" id="qsa:O6P43_028303"/>
<evidence type="ECO:0000313" key="5">
    <source>
        <dbReference type="Proteomes" id="UP001163823"/>
    </source>
</evidence>
<dbReference type="InterPro" id="IPR002738">
    <property type="entry name" value="RNase_P_p30"/>
</dbReference>
<comment type="subcellular location">
    <subcellularLocation>
        <location evidence="1">Nucleus</location>
    </subcellularLocation>
</comment>
<comment type="similarity">
    <text evidence="2">Belongs to the eukaryotic/archaeal RNase P protein component 3 family.</text>
</comment>
<evidence type="ECO:0000256" key="1">
    <source>
        <dbReference type="ARBA" id="ARBA00004123"/>
    </source>
</evidence>
<organism evidence="4 5">
    <name type="scientific">Quillaja saponaria</name>
    <name type="common">Soap bark tree</name>
    <dbReference type="NCBI Taxonomy" id="32244"/>
    <lineage>
        <taxon>Eukaryota</taxon>
        <taxon>Viridiplantae</taxon>
        <taxon>Streptophyta</taxon>
        <taxon>Embryophyta</taxon>
        <taxon>Tracheophyta</taxon>
        <taxon>Spermatophyta</taxon>
        <taxon>Magnoliopsida</taxon>
        <taxon>eudicotyledons</taxon>
        <taxon>Gunneridae</taxon>
        <taxon>Pentapetalae</taxon>
        <taxon>rosids</taxon>
        <taxon>fabids</taxon>
        <taxon>Fabales</taxon>
        <taxon>Quillajaceae</taxon>
        <taxon>Quillaja</taxon>
    </lineage>
</organism>
<dbReference type="Pfam" id="PF01876">
    <property type="entry name" value="RNase_P_p30"/>
    <property type="match status" value="1"/>
</dbReference>
<protein>
    <submittedName>
        <fullName evidence="4">Ribonuclease P protein subunit p30</fullName>
    </submittedName>
</protein>
<dbReference type="GO" id="GO:0005655">
    <property type="term" value="C:nucleolar ribonuclease P complex"/>
    <property type="evidence" value="ECO:0007669"/>
    <property type="project" value="TreeGrafter"/>
</dbReference>
<reference evidence="4" key="1">
    <citation type="journal article" date="2023" name="Science">
        <title>Elucidation of the pathway for biosynthesis of saponin adjuvants from the soapbark tree.</title>
        <authorList>
            <person name="Reed J."/>
            <person name="Orme A."/>
            <person name="El-Demerdash A."/>
            <person name="Owen C."/>
            <person name="Martin L.B.B."/>
            <person name="Misra R.C."/>
            <person name="Kikuchi S."/>
            <person name="Rejzek M."/>
            <person name="Martin A.C."/>
            <person name="Harkess A."/>
            <person name="Leebens-Mack J."/>
            <person name="Louveau T."/>
            <person name="Stephenson M.J."/>
            <person name="Osbourn A."/>
        </authorList>
    </citation>
    <scope>NUCLEOTIDE SEQUENCE</scope>
    <source>
        <strain evidence="4">S10</strain>
    </source>
</reference>
<dbReference type="EMBL" id="JARAOO010000012">
    <property type="protein sequence ID" value="KAJ7947730.1"/>
    <property type="molecule type" value="Genomic_DNA"/>
</dbReference>
<dbReference type="GO" id="GO:0008033">
    <property type="term" value="P:tRNA processing"/>
    <property type="evidence" value="ECO:0007669"/>
    <property type="project" value="UniProtKB-KW"/>
</dbReference>
<name>A0AAD7PAH9_QUISA</name>
<keyword evidence="5" id="KW-1185">Reference proteome</keyword>
<evidence type="ECO:0000256" key="3">
    <source>
        <dbReference type="ARBA" id="ARBA00022694"/>
    </source>
</evidence>
<dbReference type="Gene3D" id="3.20.20.140">
    <property type="entry name" value="Metal-dependent hydrolases"/>
    <property type="match status" value="1"/>
</dbReference>
<dbReference type="PANTHER" id="PTHR13031:SF0">
    <property type="entry name" value="RIBONUCLEASE P PROTEIN SUBUNIT P30"/>
    <property type="match status" value="1"/>
</dbReference>
<keyword evidence="3" id="KW-0819">tRNA processing</keyword>